<accession>A0A5C1Q582</accession>
<dbReference type="GO" id="GO:0005886">
    <property type="term" value="C:plasma membrane"/>
    <property type="evidence" value="ECO:0007669"/>
    <property type="project" value="InterPro"/>
</dbReference>
<keyword evidence="5" id="KW-0249">Electron transport</keyword>
<dbReference type="OrthoDB" id="9787579at2"/>
<keyword evidence="1" id="KW-0813">Transport</keyword>
<evidence type="ECO:0000313" key="8">
    <source>
        <dbReference type="EMBL" id="QEN03185.1"/>
    </source>
</evidence>
<reference evidence="8 9" key="2">
    <citation type="submission" date="2019-09" db="EMBL/GenBank/DDBJ databases">
        <title>Complete Genome Sequence and Methylome Analysis of free living Spirochaetas.</title>
        <authorList>
            <person name="Leshcheva N."/>
            <person name="Mikheeva N."/>
        </authorList>
    </citation>
    <scope>NUCLEOTIDE SEQUENCE [LARGE SCALE GENOMIC DNA]</scope>
    <source>
        <strain evidence="8 9">P</strain>
    </source>
</reference>
<dbReference type="GO" id="GO:0010181">
    <property type="term" value="F:FMN binding"/>
    <property type="evidence" value="ECO:0007669"/>
    <property type="project" value="InterPro"/>
</dbReference>
<dbReference type="GO" id="GO:0009055">
    <property type="term" value="F:electron transfer activity"/>
    <property type="evidence" value="ECO:0007669"/>
    <property type="project" value="InterPro"/>
</dbReference>
<dbReference type="Proteomes" id="UP000323824">
    <property type="component" value="Chromosome"/>
</dbReference>
<feature type="transmembrane region" description="Helical" evidence="6">
    <location>
        <begin position="12"/>
        <end position="36"/>
    </location>
</feature>
<gene>
    <name evidence="8" type="ORF">EW093_00190</name>
</gene>
<protein>
    <submittedName>
        <fullName evidence="8">FMN-binding protein</fullName>
    </submittedName>
</protein>
<dbReference type="SMART" id="SM00900">
    <property type="entry name" value="FMN_bind"/>
    <property type="match status" value="1"/>
</dbReference>
<dbReference type="KEGG" id="sper:EW093_00190"/>
<dbReference type="PANTHER" id="PTHR36118">
    <property type="entry name" value="ION-TRANSLOCATING OXIDOREDUCTASE COMPLEX SUBUNIT G"/>
    <property type="match status" value="1"/>
</dbReference>
<evidence type="ECO:0000256" key="4">
    <source>
        <dbReference type="ARBA" id="ARBA00022643"/>
    </source>
</evidence>
<keyword evidence="3" id="KW-0285">Flavoprotein</keyword>
<keyword evidence="6" id="KW-0472">Membrane</keyword>
<evidence type="ECO:0000256" key="6">
    <source>
        <dbReference type="SAM" id="Phobius"/>
    </source>
</evidence>
<dbReference type="AlphaFoldDB" id="A0A5C1Q582"/>
<keyword evidence="6" id="KW-1133">Transmembrane helix</keyword>
<organism evidence="8 9">
    <name type="scientific">Thiospirochaeta perfilievii</name>
    <dbReference type="NCBI Taxonomy" id="252967"/>
    <lineage>
        <taxon>Bacteria</taxon>
        <taxon>Pseudomonadati</taxon>
        <taxon>Spirochaetota</taxon>
        <taxon>Spirochaetia</taxon>
        <taxon>Spirochaetales</taxon>
        <taxon>Spirochaetaceae</taxon>
        <taxon>Thiospirochaeta</taxon>
    </lineage>
</organism>
<proteinExistence type="predicted"/>
<dbReference type="Pfam" id="PF04205">
    <property type="entry name" value="FMN_bind"/>
    <property type="match status" value="1"/>
</dbReference>
<name>A0A5C1Q582_9SPIO</name>
<keyword evidence="4" id="KW-0288">FMN</keyword>
<evidence type="ECO:0000256" key="3">
    <source>
        <dbReference type="ARBA" id="ARBA00022630"/>
    </source>
</evidence>
<dbReference type="GO" id="GO:0022900">
    <property type="term" value="P:electron transport chain"/>
    <property type="evidence" value="ECO:0007669"/>
    <property type="project" value="InterPro"/>
</dbReference>
<reference evidence="8 9" key="1">
    <citation type="submission" date="2019-02" db="EMBL/GenBank/DDBJ databases">
        <authorList>
            <person name="Fomenkov A."/>
            <person name="Dubinina G."/>
            <person name="Grabovich M."/>
            <person name="Vincze T."/>
            <person name="Roberts R.J."/>
        </authorList>
    </citation>
    <scope>NUCLEOTIDE SEQUENCE [LARGE SCALE GENOMIC DNA]</scope>
    <source>
        <strain evidence="8 9">P</strain>
    </source>
</reference>
<evidence type="ECO:0000256" key="1">
    <source>
        <dbReference type="ARBA" id="ARBA00022448"/>
    </source>
</evidence>
<dbReference type="EMBL" id="CP035807">
    <property type="protein sequence ID" value="QEN03185.1"/>
    <property type="molecule type" value="Genomic_DNA"/>
</dbReference>
<sequence length="181" mass="20706">MNMLKTSLKYGGILFIAASICALFVSSVFVIVDPIIIERRIEKVRDNLNSIFSNTTFEYKDISAEYDLERVSNCDSLYLVNLDNNRVNYVYEMSPEGRNDNIIFLIAYDSDGNVVKIQYVQMRETKGRGDKITKDNYLDKIYNQNASEMEVDMITGATYSSRAMKESIESSSKHLISEVLK</sequence>
<dbReference type="PANTHER" id="PTHR36118:SF1">
    <property type="entry name" value="ION-TRANSLOCATING OXIDOREDUCTASE COMPLEX SUBUNIT G"/>
    <property type="match status" value="1"/>
</dbReference>
<keyword evidence="2" id="KW-0597">Phosphoprotein</keyword>
<keyword evidence="9" id="KW-1185">Reference proteome</keyword>
<evidence type="ECO:0000256" key="2">
    <source>
        <dbReference type="ARBA" id="ARBA00022553"/>
    </source>
</evidence>
<dbReference type="InterPro" id="IPR007329">
    <property type="entry name" value="FMN-bd"/>
</dbReference>
<keyword evidence="6" id="KW-0812">Transmembrane</keyword>
<evidence type="ECO:0000256" key="5">
    <source>
        <dbReference type="ARBA" id="ARBA00022982"/>
    </source>
</evidence>
<evidence type="ECO:0000313" key="9">
    <source>
        <dbReference type="Proteomes" id="UP000323824"/>
    </source>
</evidence>
<feature type="domain" description="FMN-binding" evidence="7">
    <location>
        <begin position="97"/>
        <end position="175"/>
    </location>
</feature>
<dbReference type="InterPro" id="IPR010209">
    <property type="entry name" value="Ion_transpt_RnfG/RsxG"/>
</dbReference>
<evidence type="ECO:0000259" key="7">
    <source>
        <dbReference type="SMART" id="SM00900"/>
    </source>
</evidence>